<reference evidence="4" key="1">
    <citation type="submission" date="2022-11" db="EMBL/GenBank/DDBJ databases">
        <title>Chromosomal genome sequence assembly and mating type (MAT) locus characterization of the leprose asexual lichenized fungus Lepraria neglecta (Nyl.) Erichsen.</title>
        <authorList>
            <person name="Allen J.L."/>
            <person name="Pfeffer B."/>
        </authorList>
    </citation>
    <scope>NUCLEOTIDE SEQUENCE</scope>
    <source>
        <strain evidence="4">Allen 5258</strain>
    </source>
</reference>
<dbReference type="PANTHER" id="PTHR42109">
    <property type="entry name" value="UNPLACED GENOMIC SCAFFOLD UM_SCAF_CONTIG_1.265, WHOLE GENOME SHOTGUN SEQUENCE"/>
    <property type="match status" value="1"/>
</dbReference>
<keyword evidence="5" id="KW-1185">Reference proteome</keyword>
<gene>
    <name evidence="4" type="ORF">OEA41_005384</name>
</gene>
<dbReference type="Proteomes" id="UP001276659">
    <property type="component" value="Unassembled WGS sequence"/>
</dbReference>
<name>A0AAD9Z0Y9_9LECA</name>
<dbReference type="InterPro" id="IPR056119">
    <property type="entry name" value="DUF7702"/>
</dbReference>
<sequence length="374" mass="41134">MLSKYGKVAVAELVFYFLILFANLWVAKRRAFDRRIAWIYLFLLAVIRIIGASLQLQSEQTPKTSLITLAAILSSVGIAPLELFMNWHLKRIMTGPGGVPRQTFYGVYAFVALAVIFAIAGGATATYSATIPFHAKTLSKIAIVILILTFLVMNAVDIVLLVRLRHVAKGEKVLLIAITAGSPFLASRLAFSCISAYYVSPTFNPVVGNVYVQAFMSIFEEFIVVLLYSFACFETPPAEPKLSDESSRSRESSESRDPSMYYDTETGLHEHRPSGDAIAAVPDQLGSTQGDARKEGEGRSKADSSVDIEIGQRSNEALEMKRLSQRESILEADQRRISRKASLMDSMMDLSARDAPGTRDSKASTVVDRWDGPG</sequence>
<feature type="region of interest" description="Disordered" evidence="1">
    <location>
        <begin position="237"/>
        <end position="274"/>
    </location>
</feature>
<evidence type="ECO:0000256" key="1">
    <source>
        <dbReference type="SAM" id="MobiDB-lite"/>
    </source>
</evidence>
<feature type="transmembrane region" description="Helical" evidence="2">
    <location>
        <begin position="6"/>
        <end position="26"/>
    </location>
</feature>
<dbReference type="PANTHER" id="PTHR42109:SF2">
    <property type="entry name" value="INTEGRAL MEMBRANE PROTEIN"/>
    <property type="match status" value="1"/>
</dbReference>
<evidence type="ECO:0000313" key="5">
    <source>
        <dbReference type="Proteomes" id="UP001276659"/>
    </source>
</evidence>
<feature type="transmembrane region" description="Helical" evidence="2">
    <location>
        <begin position="141"/>
        <end position="162"/>
    </location>
</feature>
<feature type="transmembrane region" description="Helical" evidence="2">
    <location>
        <begin position="174"/>
        <end position="198"/>
    </location>
</feature>
<dbReference type="EMBL" id="JASNWA010000010">
    <property type="protein sequence ID" value="KAK3168936.1"/>
    <property type="molecule type" value="Genomic_DNA"/>
</dbReference>
<feature type="region of interest" description="Disordered" evidence="1">
    <location>
        <begin position="351"/>
        <end position="374"/>
    </location>
</feature>
<feature type="transmembrane region" description="Helical" evidence="2">
    <location>
        <begin position="105"/>
        <end position="129"/>
    </location>
</feature>
<feature type="transmembrane region" description="Helical" evidence="2">
    <location>
        <begin position="210"/>
        <end position="233"/>
    </location>
</feature>
<feature type="transmembrane region" description="Helical" evidence="2">
    <location>
        <begin position="64"/>
        <end position="84"/>
    </location>
</feature>
<feature type="domain" description="DUF7702" evidence="3">
    <location>
        <begin position="3"/>
        <end position="231"/>
    </location>
</feature>
<feature type="compositionally biased region" description="Basic and acidic residues" evidence="1">
    <location>
        <begin position="291"/>
        <end position="304"/>
    </location>
</feature>
<protein>
    <recommendedName>
        <fullName evidence="3">DUF7702 domain-containing protein</fullName>
    </recommendedName>
</protein>
<keyword evidence="2" id="KW-1133">Transmembrane helix</keyword>
<feature type="compositionally biased region" description="Basic and acidic residues" evidence="1">
    <location>
        <begin position="241"/>
        <end position="257"/>
    </location>
</feature>
<accession>A0AAD9Z0Y9</accession>
<feature type="region of interest" description="Disordered" evidence="1">
    <location>
        <begin position="286"/>
        <end position="305"/>
    </location>
</feature>
<evidence type="ECO:0000256" key="2">
    <source>
        <dbReference type="SAM" id="Phobius"/>
    </source>
</evidence>
<evidence type="ECO:0000313" key="4">
    <source>
        <dbReference type="EMBL" id="KAK3168936.1"/>
    </source>
</evidence>
<comment type="caution">
    <text evidence="4">The sequence shown here is derived from an EMBL/GenBank/DDBJ whole genome shotgun (WGS) entry which is preliminary data.</text>
</comment>
<dbReference type="Pfam" id="PF24800">
    <property type="entry name" value="DUF7702"/>
    <property type="match status" value="1"/>
</dbReference>
<dbReference type="AlphaFoldDB" id="A0AAD9Z0Y9"/>
<proteinExistence type="predicted"/>
<keyword evidence="2" id="KW-0472">Membrane</keyword>
<feature type="compositionally biased region" description="Basic and acidic residues" evidence="1">
    <location>
        <begin position="356"/>
        <end position="374"/>
    </location>
</feature>
<keyword evidence="2" id="KW-0812">Transmembrane</keyword>
<organism evidence="4 5">
    <name type="scientific">Lepraria neglecta</name>
    <dbReference type="NCBI Taxonomy" id="209136"/>
    <lineage>
        <taxon>Eukaryota</taxon>
        <taxon>Fungi</taxon>
        <taxon>Dikarya</taxon>
        <taxon>Ascomycota</taxon>
        <taxon>Pezizomycotina</taxon>
        <taxon>Lecanoromycetes</taxon>
        <taxon>OSLEUM clade</taxon>
        <taxon>Lecanoromycetidae</taxon>
        <taxon>Lecanorales</taxon>
        <taxon>Lecanorineae</taxon>
        <taxon>Stereocaulaceae</taxon>
        <taxon>Lepraria</taxon>
    </lineage>
</organism>
<feature type="transmembrane region" description="Helical" evidence="2">
    <location>
        <begin position="38"/>
        <end position="58"/>
    </location>
</feature>
<evidence type="ECO:0000259" key="3">
    <source>
        <dbReference type="Pfam" id="PF24800"/>
    </source>
</evidence>